<proteinExistence type="predicted"/>
<keyword evidence="11" id="KW-1185">Reference proteome</keyword>
<organism evidence="10 11">
    <name type="scientific">Allostreptomyces psammosilenae</name>
    <dbReference type="NCBI Taxonomy" id="1892865"/>
    <lineage>
        <taxon>Bacteria</taxon>
        <taxon>Bacillati</taxon>
        <taxon>Actinomycetota</taxon>
        <taxon>Actinomycetes</taxon>
        <taxon>Kitasatosporales</taxon>
        <taxon>Streptomycetaceae</taxon>
        <taxon>Allostreptomyces</taxon>
    </lineage>
</organism>
<keyword evidence="10" id="KW-0723">Serine/threonine-protein kinase</keyword>
<dbReference type="Pfam" id="PF08305">
    <property type="entry name" value="NPCBM"/>
    <property type="match status" value="1"/>
</dbReference>
<dbReference type="EC" id="2.7.11.1" evidence="2"/>
<dbReference type="EMBL" id="JACBZD010000002">
    <property type="protein sequence ID" value="NYI07669.1"/>
    <property type="molecule type" value="Genomic_DNA"/>
</dbReference>
<evidence type="ECO:0000256" key="7">
    <source>
        <dbReference type="ARBA" id="ARBA00023170"/>
    </source>
</evidence>
<evidence type="ECO:0000313" key="11">
    <source>
        <dbReference type="Proteomes" id="UP000567795"/>
    </source>
</evidence>
<feature type="region of interest" description="Disordered" evidence="8">
    <location>
        <begin position="94"/>
        <end position="116"/>
    </location>
</feature>
<dbReference type="InterPro" id="IPR008266">
    <property type="entry name" value="Tyr_kinase_AS"/>
</dbReference>
<keyword evidence="7" id="KW-0675">Receptor</keyword>
<dbReference type="PROSITE" id="PS50011">
    <property type="entry name" value="PROTEIN_KINASE_DOM"/>
    <property type="match status" value="1"/>
</dbReference>
<keyword evidence="4" id="KW-0547">Nucleotide-binding</keyword>
<feature type="compositionally biased region" description="Low complexity" evidence="8">
    <location>
        <begin position="103"/>
        <end position="116"/>
    </location>
</feature>
<feature type="region of interest" description="Disordered" evidence="8">
    <location>
        <begin position="429"/>
        <end position="517"/>
    </location>
</feature>
<evidence type="ECO:0000259" key="9">
    <source>
        <dbReference type="PROSITE" id="PS50011"/>
    </source>
</evidence>
<evidence type="ECO:0000256" key="3">
    <source>
        <dbReference type="ARBA" id="ARBA00022679"/>
    </source>
</evidence>
<feature type="compositionally biased region" description="Low complexity" evidence="8">
    <location>
        <begin position="371"/>
        <end position="386"/>
    </location>
</feature>
<feature type="domain" description="Protein kinase" evidence="9">
    <location>
        <begin position="16"/>
        <end position="314"/>
    </location>
</feature>
<feature type="compositionally biased region" description="Pro residues" evidence="8">
    <location>
        <begin position="350"/>
        <end position="370"/>
    </location>
</feature>
<dbReference type="AlphaFoldDB" id="A0A852ZZU2"/>
<evidence type="ECO:0000256" key="1">
    <source>
        <dbReference type="ARBA" id="ARBA00004479"/>
    </source>
</evidence>
<dbReference type="InterPro" id="IPR038637">
    <property type="entry name" value="NPCBM_sf"/>
</dbReference>
<dbReference type="InterPro" id="IPR000719">
    <property type="entry name" value="Prot_kinase_dom"/>
</dbReference>
<dbReference type="InterPro" id="IPR013222">
    <property type="entry name" value="Glyco_hyd_98_carb-bd"/>
</dbReference>
<dbReference type="SUPFAM" id="SSF56112">
    <property type="entry name" value="Protein kinase-like (PK-like)"/>
    <property type="match status" value="1"/>
</dbReference>
<accession>A0A852ZZU2</accession>
<evidence type="ECO:0000313" key="10">
    <source>
        <dbReference type="EMBL" id="NYI07669.1"/>
    </source>
</evidence>
<sequence>MDTAMYVGPDAQPEKYRLIRSIGHGGEAVLYLAEVTLAGAVEPVVVKVLDATSAGGPEAFRELGSRWAEQAELLRFIGRMGVVGVREHFEGAVPHRAAPLSPPEGEAAATADGDATAPPPERALYLVMNHVDGLDLRDWRAERLSEGPRGRRQALAHLEQVAEVLDWLHSGRATPSGRTVVHGDLSPGNVMIDVNGQATLVDFGLSKISARHLTSRPWFTPGYAAPEVLSGEYTPATDRYAFGAVAYFLLSGEEPPQSPEQLRDAFATLPELERADGRQRERALAMFSTDPSERPSAVDWLRTIRAAATSGPWSAAAGTAGAAGAAGVGAAGAAGVGAASARTAGAANVPPVPPTPPTAPPHPPTAPGHPTPGAVVGTAGMAGAAAPPAPAPRRGRRALTVTAIAVACVVVAAGSAAVGALLGGGGDDGTGARGADGETVQPLDPPADDAAGPSASAPAAQPSPSASETGAGTGTETEPETDAPAESGTPSAGTDPGAPSPSPSTSADGGAAPSLGSDQMYLSIQDPVDSGRDHEAGRGTIDATEYERSVVANACYDRTWVEYYLRREWDTFSVTVGMSDYSPSGSEGTFSVIADGQEIAQEHAAIGEAVRISVPVRNVLRLRLAVECEDGDSMPVWGDPVLTR</sequence>
<dbReference type="RefSeq" id="WP_179816637.1">
    <property type="nucleotide sequence ID" value="NZ_JACBZD010000002.1"/>
</dbReference>
<dbReference type="Gene3D" id="1.10.510.10">
    <property type="entry name" value="Transferase(Phosphotransferase) domain 1"/>
    <property type="match status" value="1"/>
</dbReference>
<evidence type="ECO:0000256" key="5">
    <source>
        <dbReference type="ARBA" id="ARBA00022777"/>
    </source>
</evidence>
<keyword evidence="5 10" id="KW-0418">Kinase</keyword>
<feature type="region of interest" description="Disordered" evidence="8">
    <location>
        <begin position="345"/>
        <end position="393"/>
    </location>
</feature>
<dbReference type="GO" id="GO:0005524">
    <property type="term" value="F:ATP binding"/>
    <property type="evidence" value="ECO:0007669"/>
    <property type="project" value="UniProtKB-KW"/>
</dbReference>
<keyword evidence="6" id="KW-0067">ATP-binding</keyword>
<dbReference type="Gene3D" id="2.60.120.1060">
    <property type="entry name" value="NPCBM/NEW2 domain"/>
    <property type="match status" value="1"/>
</dbReference>
<dbReference type="GO" id="GO:0016020">
    <property type="term" value="C:membrane"/>
    <property type="evidence" value="ECO:0007669"/>
    <property type="project" value="UniProtKB-SubCell"/>
</dbReference>
<evidence type="ECO:0000256" key="6">
    <source>
        <dbReference type="ARBA" id="ARBA00022840"/>
    </source>
</evidence>
<dbReference type="PANTHER" id="PTHR43671">
    <property type="entry name" value="SERINE/THREONINE-PROTEIN KINASE NEK"/>
    <property type="match status" value="1"/>
</dbReference>
<keyword evidence="3" id="KW-0808">Transferase</keyword>
<evidence type="ECO:0000256" key="8">
    <source>
        <dbReference type="SAM" id="MobiDB-lite"/>
    </source>
</evidence>
<dbReference type="SUPFAM" id="SSF49785">
    <property type="entry name" value="Galactose-binding domain-like"/>
    <property type="match status" value="1"/>
</dbReference>
<dbReference type="GO" id="GO:0004674">
    <property type="term" value="F:protein serine/threonine kinase activity"/>
    <property type="evidence" value="ECO:0007669"/>
    <property type="project" value="UniProtKB-KW"/>
</dbReference>
<evidence type="ECO:0000256" key="2">
    <source>
        <dbReference type="ARBA" id="ARBA00012513"/>
    </source>
</evidence>
<name>A0A852ZZU2_9ACTN</name>
<dbReference type="SMART" id="SM00776">
    <property type="entry name" value="NPCBM"/>
    <property type="match status" value="1"/>
</dbReference>
<dbReference type="Proteomes" id="UP000567795">
    <property type="component" value="Unassembled WGS sequence"/>
</dbReference>
<dbReference type="InterPro" id="IPR050660">
    <property type="entry name" value="NEK_Ser/Thr_kinase"/>
</dbReference>
<dbReference type="PROSITE" id="PS00109">
    <property type="entry name" value="PROTEIN_KINASE_TYR"/>
    <property type="match status" value="1"/>
</dbReference>
<dbReference type="Pfam" id="PF00069">
    <property type="entry name" value="Pkinase"/>
    <property type="match status" value="1"/>
</dbReference>
<comment type="subcellular location">
    <subcellularLocation>
        <location evidence="1">Membrane</location>
        <topology evidence="1">Single-pass type I membrane protein</topology>
    </subcellularLocation>
</comment>
<feature type="compositionally biased region" description="Low complexity" evidence="8">
    <location>
        <begin position="448"/>
        <end position="476"/>
    </location>
</feature>
<gene>
    <name evidence="10" type="ORF">FHU37_004698</name>
</gene>
<protein>
    <recommendedName>
        <fullName evidence="2">non-specific serine/threonine protein kinase</fullName>
        <ecNumber evidence="2">2.7.11.1</ecNumber>
    </recommendedName>
</protein>
<feature type="compositionally biased region" description="Low complexity" evidence="8">
    <location>
        <begin position="484"/>
        <end position="514"/>
    </location>
</feature>
<reference evidence="10 11" key="1">
    <citation type="submission" date="2020-07" db="EMBL/GenBank/DDBJ databases">
        <title>Sequencing the genomes of 1000 actinobacteria strains.</title>
        <authorList>
            <person name="Klenk H.-P."/>
        </authorList>
    </citation>
    <scope>NUCLEOTIDE SEQUENCE [LARGE SCALE GENOMIC DNA]</scope>
    <source>
        <strain evidence="10 11">DSM 42178</strain>
    </source>
</reference>
<dbReference type="InterPro" id="IPR011009">
    <property type="entry name" value="Kinase-like_dom_sf"/>
</dbReference>
<evidence type="ECO:0000256" key="4">
    <source>
        <dbReference type="ARBA" id="ARBA00022741"/>
    </source>
</evidence>
<dbReference type="InterPro" id="IPR008979">
    <property type="entry name" value="Galactose-bd-like_sf"/>
</dbReference>
<dbReference type="PANTHER" id="PTHR43671:SF13">
    <property type="entry name" value="SERINE_THREONINE-PROTEIN KINASE NEK2"/>
    <property type="match status" value="1"/>
</dbReference>
<comment type="caution">
    <text evidence="10">The sequence shown here is derived from an EMBL/GenBank/DDBJ whole genome shotgun (WGS) entry which is preliminary data.</text>
</comment>